<reference evidence="2" key="1">
    <citation type="submission" date="2022-08" db="EMBL/GenBank/DDBJ databases">
        <authorList>
            <person name="Giroux E."/>
            <person name="Giroux E."/>
        </authorList>
    </citation>
    <scope>NUCLEOTIDE SEQUENCE</scope>
    <source>
        <strain evidence="2">H1091258</strain>
    </source>
</reference>
<dbReference type="EMBL" id="CAMGZC010002172">
    <property type="protein sequence ID" value="CAI0654495.1"/>
    <property type="molecule type" value="Genomic_DNA"/>
</dbReference>
<evidence type="ECO:0000256" key="1">
    <source>
        <dbReference type="SAM" id="MobiDB-lite"/>
    </source>
</evidence>
<comment type="caution">
    <text evidence="2">The sequence shown here is derived from an EMBL/GenBank/DDBJ whole genome shotgun (WGS) entry which is preliminary data.</text>
</comment>
<name>A0A9W4WMT3_9PEZI</name>
<protein>
    <submittedName>
        <fullName evidence="2">Uncharacterized protein</fullName>
    </submittedName>
</protein>
<accession>A0A9W4WMT3</accession>
<feature type="region of interest" description="Disordered" evidence="1">
    <location>
        <begin position="1"/>
        <end position="71"/>
    </location>
</feature>
<sequence>MKQNLGQQRRPRGSESHRPRPRDRGKRPSPPSGCTRRSSQRRHDVRQNGISNRAGNPPRGRFEIIAGSRLN</sequence>
<organism evidence="2 3">
    <name type="scientific">Colletotrichum noveboracense</name>
    <dbReference type="NCBI Taxonomy" id="2664923"/>
    <lineage>
        <taxon>Eukaryota</taxon>
        <taxon>Fungi</taxon>
        <taxon>Dikarya</taxon>
        <taxon>Ascomycota</taxon>
        <taxon>Pezizomycotina</taxon>
        <taxon>Sordariomycetes</taxon>
        <taxon>Hypocreomycetidae</taxon>
        <taxon>Glomerellales</taxon>
        <taxon>Glomerellaceae</taxon>
        <taxon>Colletotrichum</taxon>
        <taxon>Colletotrichum gloeosporioides species complex</taxon>
    </lineage>
</organism>
<proteinExistence type="predicted"/>
<evidence type="ECO:0000313" key="3">
    <source>
        <dbReference type="Proteomes" id="UP001152533"/>
    </source>
</evidence>
<dbReference type="AlphaFoldDB" id="A0A9W4WMT3"/>
<evidence type="ECO:0000313" key="2">
    <source>
        <dbReference type="EMBL" id="CAI0654495.1"/>
    </source>
</evidence>
<dbReference type="Proteomes" id="UP001152533">
    <property type="component" value="Unassembled WGS sequence"/>
</dbReference>
<gene>
    <name evidence="2" type="ORF">CGXH109_LOCUS138650</name>
</gene>
<keyword evidence="3" id="KW-1185">Reference proteome</keyword>